<dbReference type="GO" id="GO:0005789">
    <property type="term" value="C:endoplasmic reticulum membrane"/>
    <property type="evidence" value="ECO:0007669"/>
    <property type="project" value="TreeGrafter"/>
</dbReference>
<comment type="similarity">
    <text evidence="2">Belongs to the ERGIC family.</text>
</comment>
<dbReference type="PANTHER" id="PTHR10984:SF36">
    <property type="entry name" value="ENDOPLASMIC RETICULUM-GOLGI INTERMEDIATE COMPARTMENT PROTEIN 1"/>
    <property type="match status" value="1"/>
</dbReference>
<evidence type="ECO:0000313" key="9">
    <source>
        <dbReference type="EMBL" id="CAG2202117.1"/>
    </source>
</evidence>
<reference evidence="9" key="1">
    <citation type="submission" date="2021-03" db="EMBL/GenBank/DDBJ databases">
        <authorList>
            <person name="Bekaert M."/>
        </authorList>
    </citation>
    <scope>NUCLEOTIDE SEQUENCE</scope>
</reference>
<dbReference type="GO" id="GO:0006888">
    <property type="term" value="P:endoplasmic reticulum to Golgi vesicle-mediated transport"/>
    <property type="evidence" value="ECO:0007669"/>
    <property type="project" value="TreeGrafter"/>
</dbReference>
<dbReference type="Pfam" id="PF13850">
    <property type="entry name" value="ERGIC_N"/>
    <property type="match status" value="1"/>
</dbReference>
<dbReference type="InterPro" id="IPR045888">
    <property type="entry name" value="Erv"/>
</dbReference>
<dbReference type="Proteomes" id="UP000683360">
    <property type="component" value="Unassembled WGS sequence"/>
</dbReference>
<feature type="transmembrane region" description="Helical" evidence="6">
    <location>
        <begin position="21"/>
        <end position="41"/>
    </location>
</feature>
<evidence type="ECO:0000256" key="6">
    <source>
        <dbReference type="SAM" id="Phobius"/>
    </source>
</evidence>
<keyword evidence="5 6" id="KW-0472">Membrane</keyword>
<dbReference type="AlphaFoldDB" id="A0A8S3QZH7"/>
<dbReference type="GO" id="GO:0006890">
    <property type="term" value="P:retrograde vesicle-mediated transport, Golgi to endoplasmic reticulum"/>
    <property type="evidence" value="ECO:0007669"/>
    <property type="project" value="TreeGrafter"/>
</dbReference>
<feature type="domain" description="Endoplasmic reticulum vesicle transporter C-terminal" evidence="7">
    <location>
        <begin position="103"/>
        <end position="213"/>
    </location>
</feature>
<comment type="caution">
    <text evidence="9">The sequence shown here is derived from an EMBL/GenBank/DDBJ whole genome shotgun (WGS) entry which is preliminary data.</text>
</comment>
<evidence type="ECO:0000256" key="1">
    <source>
        <dbReference type="ARBA" id="ARBA00004457"/>
    </source>
</evidence>
<dbReference type="EMBL" id="CAJPWZ010000876">
    <property type="protein sequence ID" value="CAG2202117.1"/>
    <property type="molecule type" value="Genomic_DNA"/>
</dbReference>
<name>A0A8S3QZH7_MYTED</name>
<dbReference type="InterPro" id="IPR039542">
    <property type="entry name" value="Erv_N"/>
</dbReference>
<accession>A0A8S3QZH7</accession>
<dbReference type="OrthoDB" id="270930at2759"/>
<evidence type="ECO:0000259" key="8">
    <source>
        <dbReference type="Pfam" id="PF13850"/>
    </source>
</evidence>
<dbReference type="GO" id="GO:0000139">
    <property type="term" value="C:Golgi membrane"/>
    <property type="evidence" value="ECO:0007669"/>
    <property type="project" value="TreeGrafter"/>
</dbReference>
<gene>
    <name evidence="9" type="ORF">MEDL_16667</name>
</gene>
<evidence type="ECO:0000256" key="3">
    <source>
        <dbReference type="ARBA" id="ARBA00022692"/>
    </source>
</evidence>
<feature type="domain" description="Endoplasmic reticulum vesicle transporter N-terminal" evidence="8">
    <location>
        <begin position="5"/>
        <end position="96"/>
    </location>
</feature>
<protein>
    <submittedName>
        <fullName evidence="9">ERGIC1</fullName>
    </submittedName>
</protein>
<evidence type="ECO:0000256" key="4">
    <source>
        <dbReference type="ARBA" id="ARBA00022989"/>
    </source>
</evidence>
<evidence type="ECO:0000256" key="5">
    <source>
        <dbReference type="ARBA" id="ARBA00023136"/>
    </source>
</evidence>
<dbReference type="GO" id="GO:0030134">
    <property type="term" value="C:COPII-coated ER to Golgi transport vesicle"/>
    <property type="evidence" value="ECO:0007669"/>
    <property type="project" value="TreeGrafter"/>
</dbReference>
<feature type="domain" description="Endoplasmic reticulum vesicle transporter C-terminal" evidence="7">
    <location>
        <begin position="219"/>
        <end position="306"/>
    </location>
</feature>
<dbReference type="PANTHER" id="PTHR10984">
    <property type="entry name" value="ENDOPLASMIC RETICULUM-GOLGI INTERMEDIATE COMPARTMENT PROTEIN"/>
    <property type="match status" value="1"/>
</dbReference>
<keyword evidence="4 6" id="KW-1133">Transmembrane helix</keyword>
<evidence type="ECO:0000259" key="7">
    <source>
        <dbReference type="Pfam" id="PF07970"/>
    </source>
</evidence>
<keyword evidence="10" id="KW-1185">Reference proteome</keyword>
<dbReference type="GO" id="GO:0033116">
    <property type="term" value="C:endoplasmic reticulum-Golgi intermediate compartment membrane"/>
    <property type="evidence" value="ECO:0007669"/>
    <property type="project" value="UniProtKB-SubCell"/>
</dbReference>
<keyword evidence="3 6" id="KW-0812">Transmembrane</keyword>
<dbReference type="InterPro" id="IPR012936">
    <property type="entry name" value="Erv_C"/>
</dbReference>
<dbReference type="Pfam" id="PF07970">
    <property type="entry name" value="COPIIcoated_ERV"/>
    <property type="match status" value="2"/>
</dbReference>
<evidence type="ECO:0000313" key="10">
    <source>
        <dbReference type="Proteomes" id="UP000683360"/>
    </source>
</evidence>
<proteinExistence type="inferred from homology"/>
<evidence type="ECO:0000256" key="2">
    <source>
        <dbReference type="ARBA" id="ARBA00005648"/>
    </source>
</evidence>
<sequence length="325" mass="37219">MQFDIRRFDIYRKVPKDLTQPTLTGACISVSSVLFILYLFLSELSLFLTHEVISELTVEDPVRHTEKIPVFINITLPQLKCEYVGIDIQDDMGRHEVGFQDDTQKIEVNEGKGCRMESHFVINKVPGNFHVSTHSSRTQPDNPDMTHLIHKVRFGMDLQEGKEVKGSFNPLEDVDRSAGQALATHNYIVKIVPSVYEDKRGNVGYPYQYTYSYRVTLATHDYIVKVVPSVYEDTSRNIIYPYQYTYSYREVMQYGHGGRVVPAIWFRYELSPITVRYIEKNKPFYTFLTTVCAIVGGTFTVAGILDSCIFTAAEIFKKAELGKLS</sequence>
<organism evidence="9 10">
    <name type="scientific">Mytilus edulis</name>
    <name type="common">Blue mussel</name>
    <dbReference type="NCBI Taxonomy" id="6550"/>
    <lineage>
        <taxon>Eukaryota</taxon>
        <taxon>Metazoa</taxon>
        <taxon>Spiralia</taxon>
        <taxon>Lophotrochozoa</taxon>
        <taxon>Mollusca</taxon>
        <taxon>Bivalvia</taxon>
        <taxon>Autobranchia</taxon>
        <taxon>Pteriomorphia</taxon>
        <taxon>Mytilida</taxon>
        <taxon>Mytiloidea</taxon>
        <taxon>Mytilidae</taxon>
        <taxon>Mytilinae</taxon>
        <taxon>Mytilus</taxon>
    </lineage>
</organism>
<comment type="subcellular location">
    <subcellularLocation>
        <location evidence="1">Endoplasmic reticulum-Golgi intermediate compartment membrane</location>
        <topology evidence="1">Multi-pass membrane protein</topology>
    </subcellularLocation>
</comment>